<comment type="function">
    <text evidence="2">Required for proper 34S pre-rRNA processing and 60S ribosome subunit assembly.</text>
</comment>
<dbReference type="CDD" id="cd21146">
    <property type="entry name" value="Nip7_N_euk"/>
    <property type="match status" value="1"/>
</dbReference>
<dbReference type="InterPro" id="IPR005155">
    <property type="entry name" value="UPF0113_PUA"/>
</dbReference>
<dbReference type="Gene3D" id="3.40.50.1010">
    <property type="entry name" value="5'-nuclease"/>
    <property type="match status" value="1"/>
</dbReference>
<dbReference type="CDD" id="cd21151">
    <property type="entry name" value="PUA_Nip7-like"/>
    <property type="match status" value="1"/>
</dbReference>
<sequence>MLQKRKTVLLLRAFQGRTLRTVREHYLRPRVPCSGPLRPQPAVCLNDGKLLSRDVTHYMIPDWKVVQDYLEILEFPELKGIIVMQTACQAVQHQRGRRQCNKLRNLLKDARHDCALFANEFQQSCSLPQESGESMEKRQNRSIYSAAAWYCHHCQDRMPVVMVTEDEEAIQQYGRETEGVFVISFKLLVDKPDDTCCFRLHNDRLYYVSEKIFKLTANIIGDKQLSLGTCFGKFTQTHKFWLYITALDYLKPYAKYKVWIKPGAEQPFLYANHVLKSGLGRIIENTSQYQGDMVYSMTDIPLGFGVAAKSTQDFRKVDPMAIAVFHQPVSMPEF</sequence>
<comment type="similarity">
    <text evidence="4">Belongs to the RNR ribonuclease family.</text>
</comment>
<dbReference type="Pfam" id="PF17833">
    <property type="entry name" value="pre-PUA_NIP7"/>
    <property type="match status" value="1"/>
</dbReference>
<evidence type="ECO:0000256" key="10">
    <source>
        <dbReference type="ARBA" id="ARBA00022839"/>
    </source>
</evidence>
<dbReference type="Gene3D" id="2.30.130.10">
    <property type="entry name" value="PUA domain"/>
    <property type="match status" value="1"/>
</dbReference>
<dbReference type="Proteomes" id="UP000308365">
    <property type="component" value="Unassembled WGS sequence"/>
</dbReference>
<evidence type="ECO:0000256" key="11">
    <source>
        <dbReference type="ARBA" id="ARBA00022884"/>
    </source>
</evidence>
<keyword evidence="9" id="KW-0271">Exosome</keyword>
<keyword evidence="7" id="KW-0540">Nuclease</keyword>
<dbReference type="GO" id="GO:0000178">
    <property type="term" value="C:exosome (RNase complex)"/>
    <property type="evidence" value="ECO:0007669"/>
    <property type="project" value="UniProtKB-KW"/>
</dbReference>
<dbReference type="SMART" id="SM00359">
    <property type="entry name" value="PUA"/>
    <property type="match status" value="1"/>
</dbReference>
<comment type="subcellular location">
    <subcellularLocation>
        <location evidence="3">Cytoplasm</location>
    </subcellularLocation>
</comment>
<evidence type="ECO:0000256" key="4">
    <source>
        <dbReference type="ARBA" id="ARBA00005785"/>
    </source>
</evidence>
<keyword evidence="10" id="KW-0269">Exonuclease</keyword>
<dbReference type="GO" id="GO:0005737">
    <property type="term" value="C:cytoplasm"/>
    <property type="evidence" value="ECO:0007669"/>
    <property type="project" value="UniProtKB-SubCell"/>
</dbReference>
<evidence type="ECO:0000256" key="12">
    <source>
        <dbReference type="ARBA" id="ARBA00032388"/>
    </source>
</evidence>
<evidence type="ECO:0000256" key="7">
    <source>
        <dbReference type="ARBA" id="ARBA00022722"/>
    </source>
</evidence>
<evidence type="ECO:0000313" key="15">
    <source>
        <dbReference type="Proteomes" id="UP000308365"/>
    </source>
</evidence>
<evidence type="ECO:0000313" key="14">
    <source>
        <dbReference type="EMBL" id="TKC52947.1"/>
    </source>
</evidence>
<dbReference type="InterPro" id="IPR015947">
    <property type="entry name" value="PUA-like_sf"/>
</dbReference>
<evidence type="ECO:0000256" key="9">
    <source>
        <dbReference type="ARBA" id="ARBA00022835"/>
    </source>
</evidence>
<dbReference type="GO" id="GO:0019899">
    <property type="term" value="F:enzyme binding"/>
    <property type="evidence" value="ECO:0007669"/>
    <property type="project" value="UniProtKB-ARBA"/>
</dbReference>
<dbReference type="CDD" id="cd09862">
    <property type="entry name" value="PIN_Rrp44-like"/>
    <property type="match status" value="1"/>
</dbReference>
<dbReference type="EMBL" id="RWIC01000017">
    <property type="protein sequence ID" value="TKC52947.1"/>
    <property type="molecule type" value="Genomic_DNA"/>
</dbReference>
<accession>A0A4U1FSS6</accession>
<evidence type="ECO:0000256" key="6">
    <source>
        <dbReference type="ARBA" id="ARBA00022490"/>
    </source>
</evidence>
<dbReference type="InterPro" id="IPR040598">
    <property type="entry name" value="NIP7_N"/>
</dbReference>
<dbReference type="GO" id="GO:0010467">
    <property type="term" value="P:gene expression"/>
    <property type="evidence" value="ECO:0007669"/>
    <property type="project" value="UniProtKB-ARBA"/>
</dbReference>
<evidence type="ECO:0000259" key="13">
    <source>
        <dbReference type="SMART" id="SM00359"/>
    </source>
</evidence>
<dbReference type="InterPro" id="IPR036974">
    <property type="entry name" value="PUA_sf"/>
</dbReference>
<dbReference type="InterPro" id="IPR002478">
    <property type="entry name" value="PUA"/>
</dbReference>
<comment type="cofactor">
    <cofactor evidence="1">
        <name>Mg(2+)</name>
        <dbReference type="ChEBI" id="CHEBI:18420"/>
    </cofactor>
</comment>
<dbReference type="GO" id="GO:0006401">
    <property type="term" value="P:RNA catabolic process"/>
    <property type="evidence" value="ECO:0007669"/>
    <property type="project" value="UniProtKB-ARBA"/>
</dbReference>
<dbReference type="AlphaFoldDB" id="A0A4U1FSS6"/>
<evidence type="ECO:0000256" key="3">
    <source>
        <dbReference type="ARBA" id="ARBA00004496"/>
    </source>
</evidence>
<name>A0A4U1FSS6_MONMO</name>
<reference evidence="15" key="1">
    <citation type="journal article" date="2019" name="IScience">
        <title>Narwhal Genome Reveals Long-Term Low Genetic Diversity despite Current Large Abundance Size.</title>
        <authorList>
            <person name="Westbury M.V."/>
            <person name="Petersen B."/>
            <person name="Garde E."/>
            <person name="Heide-Jorgensen M.P."/>
            <person name="Lorenzen E.D."/>
        </authorList>
    </citation>
    <scope>NUCLEOTIDE SEQUENCE [LARGE SCALE GENOMIC DNA]</scope>
</reference>
<evidence type="ECO:0000256" key="5">
    <source>
        <dbReference type="ARBA" id="ARBA00018162"/>
    </source>
</evidence>
<dbReference type="FunFam" id="3.40.50.1010:FF:000021">
    <property type="entry name" value="DIS3-like exonuclease 1 isoform X1"/>
    <property type="match status" value="1"/>
</dbReference>
<dbReference type="GO" id="GO:0003723">
    <property type="term" value="F:RNA binding"/>
    <property type="evidence" value="ECO:0007669"/>
    <property type="project" value="UniProtKB-KW"/>
</dbReference>
<dbReference type="Pfam" id="PF03657">
    <property type="entry name" value="UPF0113"/>
    <property type="match status" value="1"/>
</dbReference>
<dbReference type="FunFam" id="2.30.130.10:FF:000002">
    <property type="entry name" value="60S ribosome subunit biogenesis protein NIP7 homolog"/>
    <property type="match status" value="1"/>
</dbReference>
<proteinExistence type="inferred from homology"/>
<evidence type="ECO:0000256" key="8">
    <source>
        <dbReference type="ARBA" id="ARBA00022801"/>
    </source>
</evidence>
<dbReference type="SUPFAM" id="SSF88697">
    <property type="entry name" value="PUA domain-like"/>
    <property type="match status" value="1"/>
</dbReference>
<protein>
    <recommendedName>
        <fullName evidence="5">60S ribosome subunit biogenesis protein NIP7 homolog</fullName>
    </recommendedName>
    <alternativeName>
        <fullName evidence="12">Nucleolar pre-rRNA processing protein NIP7</fullName>
    </alternativeName>
</protein>
<dbReference type="InterPro" id="IPR055359">
    <property type="entry name" value="Nip7_N_euk"/>
</dbReference>
<comment type="caution">
    <text evidence="14">The sequence shown here is derived from an EMBL/GenBank/DDBJ whole genome shotgun (WGS) entry which is preliminary data.</text>
</comment>
<gene>
    <name evidence="14" type="ORF">EI555_009351</name>
</gene>
<feature type="domain" description="PUA" evidence="13">
    <location>
        <begin position="256"/>
        <end position="331"/>
    </location>
</feature>
<evidence type="ECO:0000256" key="2">
    <source>
        <dbReference type="ARBA" id="ARBA00004087"/>
    </source>
</evidence>
<keyword evidence="11" id="KW-0694">RNA-binding</keyword>
<keyword evidence="8" id="KW-0378">Hydrolase</keyword>
<dbReference type="SUPFAM" id="SSF88802">
    <property type="entry name" value="Pre-PUA domain"/>
    <property type="match status" value="1"/>
</dbReference>
<dbReference type="PROSITE" id="PS50890">
    <property type="entry name" value="PUA"/>
    <property type="match status" value="1"/>
</dbReference>
<keyword evidence="6" id="KW-0963">Cytoplasm</keyword>
<evidence type="ECO:0000256" key="1">
    <source>
        <dbReference type="ARBA" id="ARBA00001946"/>
    </source>
</evidence>
<organism evidence="14 15">
    <name type="scientific">Monodon monoceros</name>
    <name type="common">Narwhal</name>
    <name type="synonym">Ceratodon monodon</name>
    <dbReference type="NCBI Taxonomy" id="40151"/>
    <lineage>
        <taxon>Eukaryota</taxon>
        <taxon>Metazoa</taxon>
        <taxon>Chordata</taxon>
        <taxon>Craniata</taxon>
        <taxon>Vertebrata</taxon>
        <taxon>Euteleostomi</taxon>
        <taxon>Mammalia</taxon>
        <taxon>Eutheria</taxon>
        <taxon>Laurasiatheria</taxon>
        <taxon>Artiodactyla</taxon>
        <taxon>Whippomorpha</taxon>
        <taxon>Cetacea</taxon>
        <taxon>Odontoceti</taxon>
        <taxon>Monodontidae</taxon>
        <taxon>Monodon</taxon>
    </lineage>
</organism>
<dbReference type="GO" id="GO:0000175">
    <property type="term" value="F:3'-5'-RNA exonuclease activity"/>
    <property type="evidence" value="ECO:0007669"/>
    <property type="project" value="UniProtKB-ARBA"/>
</dbReference>